<dbReference type="AlphaFoldDB" id="A0A916VZ75"/>
<comment type="caution">
    <text evidence="5">The sequence shown here is derived from an EMBL/GenBank/DDBJ whole genome shotgun (WGS) entry which is preliminary data.</text>
</comment>
<feature type="binding site" evidence="3">
    <location>
        <position position="112"/>
    </location>
    <ligand>
        <name>substrate</name>
    </ligand>
</feature>
<dbReference type="Proteomes" id="UP000648801">
    <property type="component" value="Unassembled WGS sequence"/>
</dbReference>
<feature type="binding site" evidence="3">
    <location>
        <position position="209"/>
    </location>
    <ligand>
        <name>a divalent metal cation</name>
        <dbReference type="ChEBI" id="CHEBI:60240"/>
    </ligand>
</feature>
<dbReference type="RefSeq" id="WP_188757566.1">
    <property type="nucleotide sequence ID" value="NZ_BMJB01000001.1"/>
</dbReference>
<proteinExistence type="inferred from homology"/>
<comment type="cofactor">
    <cofactor evidence="3">
        <name>Zn(2+)</name>
        <dbReference type="ChEBI" id="CHEBI:29105"/>
    </cofactor>
    <text evidence="3">Binds 1 divalent metal cation per subunit.</text>
</comment>
<dbReference type="GO" id="GO:0019853">
    <property type="term" value="P:L-ascorbic acid biosynthetic process"/>
    <property type="evidence" value="ECO:0007669"/>
    <property type="project" value="TreeGrafter"/>
</dbReference>
<reference evidence="5" key="1">
    <citation type="journal article" date="2014" name="Int. J. Syst. Evol. Microbiol.">
        <title>Complete genome sequence of Corynebacterium casei LMG S-19264T (=DSM 44701T), isolated from a smear-ripened cheese.</title>
        <authorList>
            <consortium name="US DOE Joint Genome Institute (JGI-PGF)"/>
            <person name="Walter F."/>
            <person name="Albersmeier A."/>
            <person name="Kalinowski J."/>
            <person name="Ruckert C."/>
        </authorList>
    </citation>
    <scope>NUCLEOTIDE SEQUENCE</scope>
    <source>
        <strain evidence="5">CGMCC 1.15447</strain>
    </source>
</reference>
<dbReference type="GO" id="GO:0004341">
    <property type="term" value="F:gluconolactonase activity"/>
    <property type="evidence" value="ECO:0007669"/>
    <property type="project" value="TreeGrafter"/>
</dbReference>
<accession>A0A916VZ75</accession>
<dbReference type="PANTHER" id="PTHR10907">
    <property type="entry name" value="REGUCALCIN"/>
    <property type="match status" value="1"/>
</dbReference>
<evidence type="ECO:0000256" key="2">
    <source>
        <dbReference type="PIRSR" id="PIRSR605511-1"/>
    </source>
</evidence>
<dbReference type="InterPro" id="IPR013658">
    <property type="entry name" value="SGL"/>
</dbReference>
<feature type="active site" description="Proton donor/acceptor" evidence="2">
    <location>
        <position position="209"/>
    </location>
</feature>
<keyword evidence="3" id="KW-0479">Metal-binding</keyword>
<dbReference type="PANTHER" id="PTHR10907:SF47">
    <property type="entry name" value="REGUCALCIN"/>
    <property type="match status" value="1"/>
</dbReference>
<organism evidence="5 6">
    <name type="scientific">Edaphobacter acidisoli</name>
    <dbReference type="NCBI Taxonomy" id="2040573"/>
    <lineage>
        <taxon>Bacteria</taxon>
        <taxon>Pseudomonadati</taxon>
        <taxon>Acidobacteriota</taxon>
        <taxon>Terriglobia</taxon>
        <taxon>Terriglobales</taxon>
        <taxon>Acidobacteriaceae</taxon>
        <taxon>Edaphobacter</taxon>
    </lineage>
</organism>
<feature type="binding site" evidence="3">
    <location>
        <position position="114"/>
    </location>
    <ligand>
        <name>substrate</name>
    </ligand>
</feature>
<keyword evidence="3" id="KW-0862">Zinc</keyword>
<keyword evidence="6" id="KW-1185">Reference proteome</keyword>
<feature type="binding site" evidence="3">
    <location>
        <position position="132"/>
    </location>
    <ligand>
        <name>substrate</name>
    </ligand>
</feature>
<evidence type="ECO:0000259" key="4">
    <source>
        <dbReference type="Pfam" id="PF08450"/>
    </source>
</evidence>
<dbReference type="InterPro" id="IPR011042">
    <property type="entry name" value="6-blade_b-propeller_TolB-like"/>
</dbReference>
<feature type="binding site" evidence="3">
    <location>
        <position position="24"/>
    </location>
    <ligand>
        <name>a divalent metal cation</name>
        <dbReference type="ChEBI" id="CHEBI:60240"/>
    </ligand>
</feature>
<gene>
    <name evidence="5" type="primary">yvrE</name>
    <name evidence="5" type="ORF">GCM10011507_02680</name>
</gene>
<dbReference type="Gene3D" id="2.120.10.30">
    <property type="entry name" value="TolB, C-terminal domain"/>
    <property type="match status" value="1"/>
</dbReference>
<protein>
    <submittedName>
        <fullName evidence="5">Sugar lactone lactonase YvrE</fullName>
    </submittedName>
</protein>
<feature type="domain" description="SMP-30/Gluconolactonase/LRE-like region" evidence="4">
    <location>
        <begin position="23"/>
        <end position="268"/>
    </location>
</feature>
<dbReference type="SUPFAM" id="SSF63829">
    <property type="entry name" value="Calcium-dependent phosphotriesterase"/>
    <property type="match status" value="1"/>
</dbReference>
<dbReference type="InterPro" id="IPR005511">
    <property type="entry name" value="SMP-30"/>
</dbReference>
<dbReference type="Pfam" id="PF08450">
    <property type="entry name" value="SGL"/>
    <property type="match status" value="1"/>
</dbReference>
<evidence type="ECO:0000256" key="3">
    <source>
        <dbReference type="PIRSR" id="PIRSR605511-2"/>
    </source>
</evidence>
<name>A0A916VZ75_9BACT</name>
<dbReference type="PRINTS" id="PR01790">
    <property type="entry name" value="SMP30FAMILY"/>
</dbReference>
<comment type="similarity">
    <text evidence="1">Belongs to the SMP-30/CGR1 family.</text>
</comment>
<reference evidence="5" key="2">
    <citation type="submission" date="2020-09" db="EMBL/GenBank/DDBJ databases">
        <authorList>
            <person name="Sun Q."/>
            <person name="Zhou Y."/>
        </authorList>
    </citation>
    <scope>NUCLEOTIDE SEQUENCE</scope>
    <source>
        <strain evidence="5">CGMCC 1.15447</strain>
    </source>
</reference>
<evidence type="ECO:0000256" key="1">
    <source>
        <dbReference type="ARBA" id="ARBA00008853"/>
    </source>
</evidence>
<dbReference type="GO" id="GO:0005509">
    <property type="term" value="F:calcium ion binding"/>
    <property type="evidence" value="ECO:0007669"/>
    <property type="project" value="TreeGrafter"/>
</dbReference>
<evidence type="ECO:0000313" key="5">
    <source>
        <dbReference type="EMBL" id="GGA54840.1"/>
    </source>
</evidence>
<evidence type="ECO:0000313" key="6">
    <source>
        <dbReference type="Proteomes" id="UP000648801"/>
    </source>
</evidence>
<feature type="binding site" evidence="3">
    <location>
        <position position="159"/>
    </location>
    <ligand>
        <name>a divalent metal cation</name>
        <dbReference type="ChEBI" id="CHEBI:60240"/>
    </ligand>
</feature>
<dbReference type="EMBL" id="BMJB01000001">
    <property type="protein sequence ID" value="GGA54840.1"/>
    <property type="molecule type" value="Genomic_DNA"/>
</dbReference>
<sequence>MNEPNTRLISGLNVAANPHCHIGENPLWNPIDRKLYWCDVPRARLYRFDPETRFTELIRDADNSLGGAFLGGFTIQQNGSLLLFLANGRIDRWTSTSSEILIAPHPTHDGMRFNDVIADPIGRVFCGTLSLDGSHSGNLFRLELDGTLTPVLSGVLCSNGLAFSRDGLHLYHTDSLRRSITRFDYDISSGALSRPIPWITTNEQDGMPDGITVDADDHLWSAQWGAGCVIRFDPSGQEQLRITLPVSHVSSITFGGEQMRTLFITTATTEHPHQHPLDGALFMAHSAAQGVPELPSRIA</sequence>